<feature type="compositionally biased region" description="Low complexity" evidence="4">
    <location>
        <begin position="328"/>
        <end position="339"/>
    </location>
</feature>
<accession>B9WCB7</accession>
<feature type="domain" description="CST complex subunit Stn1 N-terminal" evidence="5">
    <location>
        <begin position="34"/>
        <end position="298"/>
    </location>
</feature>
<dbReference type="EMBL" id="FM992689">
    <property type="protein sequence ID" value="CAX44039.1"/>
    <property type="molecule type" value="Genomic_DNA"/>
</dbReference>
<evidence type="ECO:0000256" key="1">
    <source>
        <dbReference type="ARBA" id="ARBA00004574"/>
    </source>
</evidence>
<evidence type="ECO:0000313" key="6">
    <source>
        <dbReference type="CGD" id="CAL0000168503"/>
    </source>
</evidence>
<organism evidence="7 8">
    <name type="scientific">Candida dubliniensis (strain CD36 / ATCC MYA-646 / CBS 7987 / NCPF 3949 / NRRL Y-17841)</name>
    <name type="common">Yeast</name>
    <dbReference type="NCBI Taxonomy" id="573826"/>
    <lineage>
        <taxon>Eukaryota</taxon>
        <taxon>Fungi</taxon>
        <taxon>Dikarya</taxon>
        <taxon>Ascomycota</taxon>
        <taxon>Saccharomycotina</taxon>
        <taxon>Pichiomycetes</taxon>
        <taxon>Debaryomycetaceae</taxon>
        <taxon>Candida/Lodderomyces clade</taxon>
        <taxon>Candida</taxon>
    </lineage>
</organism>
<evidence type="ECO:0000256" key="3">
    <source>
        <dbReference type="ARBA" id="ARBA00022895"/>
    </source>
</evidence>
<dbReference type="Gene3D" id="2.40.50.1040">
    <property type="match status" value="1"/>
</dbReference>
<dbReference type="Proteomes" id="UP000002605">
    <property type="component" value="Chromosome 2"/>
</dbReference>
<evidence type="ECO:0000256" key="4">
    <source>
        <dbReference type="SAM" id="MobiDB-lite"/>
    </source>
</evidence>
<keyword evidence="2" id="KW-0158">Chromosome</keyword>
<dbReference type="CGD" id="CAL0000168503">
    <property type="gene designation" value="Cd36_22600"/>
</dbReference>
<dbReference type="KEGG" id="cdu:CD36_22600"/>
<dbReference type="InterPro" id="IPR018856">
    <property type="entry name" value="Stn1_N"/>
</dbReference>
<dbReference type="OrthoDB" id="77828at2759"/>
<sequence>MNTPLNRLLYPKTKIDWGPGENHICLRTSSKNYYVIELFHQSPTLDKLIPLFINDINSSLNLFHIYYQLAENLTQIVLINNYPVNKVRIVGKIIGEKYKSMSNNSNNINNERKINDVILTIDDFVGLNSKINVNLNQWKFKSQGCKLNMSNHGKIVEIQGIINNKYIYYNRNNYHNDNNNNSLQREIDVEKFRVLSHNGNDFHIELDNWKKTLEFRNLNLMEPWIFIPSPQRNNHHHHHQQQQQKQPLTYRFTESELRKRNNRQNLIISSSSSINELQPEELTFEDSLLVDAVRKSSDRTSANSVDDDDDNLVGEKSFGVTKNDLVPSQQQQQQQQSSSLSIARLSSTPRETTPVTSNAVIHGISSDLCNKSINEMATPNNHNNTDTIDDDDEDDDDDIVILAVNNNPVKVVTEFQVTLEIIKFIINKNFIKFKLVEIYRHNYISQLLTNLTTIQLSTLQQIPNFKNLNSFEEYKSIIFHRIRHILQFDYQLITVSQTQSVKSKNLQNLFYSLIQILHNLSHFKKQNPNTNHELKVMDYLELLKQENLIFGDGINYKLINGIIDYILTMVLKQDHLWKYETKTITWKYIG</sequence>
<protein>
    <recommendedName>
        <fullName evidence="5">CST complex subunit Stn1 N-terminal domain-containing protein</fullName>
    </recommendedName>
</protein>
<dbReference type="GO" id="GO:0000781">
    <property type="term" value="C:chromosome, telomeric region"/>
    <property type="evidence" value="ECO:0007669"/>
    <property type="project" value="UniProtKB-SubCell"/>
</dbReference>
<keyword evidence="8" id="KW-1185">Reference proteome</keyword>
<proteinExistence type="predicted"/>
<evidence type="ECO:0000313" key="8">
    <source>
        <dbReference type="Proteomes" id="UP000002605"/>
    </source>
</evidence>
<dbReference type="VEuPathDB" id="FungiDB:CD36_22600"/>
<dbReference type="Pfam" id="PF10451">
    <property type="entry name" value="Stn1"/>
    <property type="match status" value="1"/>
</dbReference>
<name>B9WCB7_CANDC</name>
<dbReference type="eggNOG" id="ENOG502TKZZ">
    <property type="taxonomic scope" value="Eukaryota"/>
</dbReference>
<dbReference type="RefSeq" id="XP_002418734.1">
    <property type="nucleotide sequence ID" value="XM_002418689.1"/>
</dbReference>
<evidence type="ECO:0000313" key="7">
    <source>
        <dbReference type="EMBL" id="CAX44039.1"/>
    </source>
</evidence>
<keyword evidence="3" id="KW-0779">Telomere</keyword>
<dbReference type="AlphaFoldDB" id="B9WCB7"/>
<evidence type="ECO:0000259" key="5">
    <source>
        <dbReference type="Pfam" id="PF10451"/>
    </source>
</evidence>
<comment type="subcellular location">
    <subcellularLocation>
        <location evidence="1">Chromosome</location>
        <location evidence="1">Telomere</location>
    </subcellularLocation>
</comment>
<evidence type="ECO:0000256" key="2">
    <source>
        <dbReference type="ARBA" id="ARBA00022454"/>
    </source>
</evidence>
<dbReference type="HOGENOM" id="CLU_033445_0_0_1"/>
<feature type="region of interest" description="Disordered" evidence="4">
    <location>
        <begin position="295"/>
        <end position="357"/>
    </location>
</feature>
<dbReference type="GeneID" id="8046275"/>
<reference evidence="7 8" key="1">
    <citation type="journal article" date="2009" name="Genome Res.">
        <title>Comparative genomics of the fungal pathogens Candida dubliniensis and Candida albicans.</title>
        <authorList>
            <person name="Jackson A.P."/>
            <person name="Gamble J.A."/>
            <person name="Yeomans T."/>
            <person name="Moran G.P."/>
            <person name="Saunders D."/>
            <person name="Harris D."/>
            <person name="Aslett M."/>
            <person name="Barrell J.F."/>
            <person name="Butler G."/>
            <person name="Citiulo F."/>
            <person name="Coleman D.C."/>
            <person name="de Groot P.W.J."/>
            <person name="Goodwin T.J."/>
            <person name="Quail M.A."/>
            <person name="McQuillan J."/>
            <person name="Munro C.A."/>
            <person name="Pain A."/>
            <person name="Poulter R.T."/>
            <person name="Rajandream M.A."/>
            <person name="Renauld H."/>
            <person name="Spiering M.J."/>
            <person name="Tivey A."/>
            <person name="Gow N.A.R."/>
            <person name="Barrell B."/>
            <person name="Sullivan D.J."/>
            <person name="Berriman M."/>
        </authorList>
    </citation>
    <scope>NUCLEOTIDE SEQUENCE [LARGE SCALE GENOMIC DNA]</scope>
    <source>
        <strain evidence="8">CD36 / ATCC MYA-646 / CBS 7987 / NCPF 3949 / NRRL Y-17841</strain>
    </source>
</reference>
<gene>
    <name evidence="6" type="ordered locus">Cd36_22600</name>
    <name evidence="7" type="ORF">CD36_22600</name>
</gene>
<feature type="compositionally biased region" description="Polar residues" evidence="4">
    <location>
        <begin position="340"/>
        <end position="357"/>
    </location>
</feature>